<accession>X1C285</accession>
<protein>
    <submittedName>
        <fullName evidence="1">Uncharacterized protein</fullName>
    </submittedName>
</protein>
<comment type="caution">
    <text evidence="1">The sequence shown here is derived from an EMBL/GenBank/DDBJ whole genome shotgun (WGS) entry which is preliminary data.</text>
</comment>
<dbReference type="EMBL" id="BART01027122">
    <property type="protein sequence ID" value="GAG90528.1"/>
    <property type="molecule type" value="Genomic_DNA"/>
</dbReference>
<evidence type="ECO:0000313" key="1">
    <source>
        <dbReference type="EMBL" id="GAG90528.1"/>
    </source>
</evidence>
<dbReference type="AlphaFoldDB" id="X1C285"/>
<name>X1C285_9ZZZZ</name>
<sequence length="52" mass="5564">MNSLVNSTTGVSCAALLLPKSTNVQPNKAFATLKAKSASWTLSKDAPTRMRR</sequence>
<proteinExistence type="predicted"/>
<reference evidence="1" key="1">
    <citation type="journal article" date="2014" name="Front. Microbiol.">
        <title>High frequency of phylogenetically diverse reductive dehalogenase-homologous genes in deep subseafloor sedimentary metagenomes.</title>
        <authorList>
            <person name="Kawai M."/>
            <person name="Futagami T."/>
            <person name="Toyoda A."/>
            <person name="Takaki Y."/>
            <person name="Nishi S."/>
            <person name="Hori S."/>
            <person name="Arai W."/>
            <person name="Tsubouchi T."/>
            <person name="Morono Y."/>
            <person name="Uchiyama I."/>
            <person name="Ito T."/>
            <person name="Fujiyama A."/>
            <person name="Inagaki F."/>
            <person name="Takami H."/>
        </authorList>
    </citation>
    <scope>NUCLEOTIDE SEQUENCE</scope>
    <source>
        <strain evidence="1">Expedition CK06-06</strain>
    </source>
</reference>
<organism evidence="1">
    <name type="scientific">marine sediment metagenome</name>
    <dbReference type="NCBI Taxonomy" id="412755"/>
    <lineage>
        <taxon>unclassified sequences</taxon>
        <taxon>metagenomes</taxon>
        <taxon>ecological metagenomes</taxon>
    </lineage>
</organism>
<gene>
    <name evidence="1" type="ORF">S01H4_48168</name>
</gene>